<protein>
    <submittedName>
        <fullName evidence="5 6">Uncharacterized protein LOC114326226</fullName>
    </submittedName>
</protein>
<feature type="compositionally biased region" description="Acidic residues" evidence="1">
    <location>
        <begin position="117"/>
        <end position="129"/>
    </location>
</feature>
<proteinExistence type="predicted"/>
<evidence type="ECO:0000313" key="3">
    <source>
        <dbReference type="EnsemblMetazoa" id="XP_050519389.1"/>
    </source>
</evidence>
<dbReference type="Proteomes" id="UP001652700">
    <property type="component" value="Unplaced"/>
</dbReference>
<gene>
    <name evidence="5 6 7" type="primary">LOC114326226</name>
</gene>
<evidence type="ECO:0000313" key="5">
    <source>
        <dbReference type="RefSeq" id="XP_028130325.1"/>
    </source>
</evidence>
<dbReference type="Pfam" id="PF10545">
    <property type="entry name" value="MADF_DNA_bdg"/>
    <property type="match status" value="1"/>
</dbReference>
<dbReference type="PROSITE" id="PS51029">
    <property type="entry name" value="MADF"/>
    <property type="match status" value="1"/>
</dbReference>
<evidence type="ECO:0000313" key="7">
    <source>
        <dbReference type="RefSeq" id="XP_028130327.1"/>
    </source>
</evidence>
<dbReference type="RefSeq" id="XP_028130325.1">
    <property type="nucleotide sequence ID" value="XM_028274524.1"/>
</dbReference>
<keyword evidence="4" id="KW-1185">Reference proteome</keyword>
<sequence>MSEGGKKEWTTEEICTLIDALREHRNLWYPRDANYKNRIAKVDSHKQIAQLFDTNYLEIARKIKNITSQYLRERRNYKKIKKSGAGQNFIPRWFGYNAMSFMHDKNKPRKGVQIGGEYEESESSDDDPQTETQNSVDIHDLEDEPERSKVENSATPLETDKFCMQNASTSNAPENEFTSKNQPKKKTNRNVEKDNESESTQVFNMMKSVYEKKERDEYDVFGEMVANNIRSLKTEYSRITVQQQITNILFDARRSHLPQSSCTPMPSPSTPSWAVISDNSSASAMSGQKVQVITLSETNDFNPIQGETSILKEAFSSLFQDIN</sequence>
<evidence type="ECO:0000259" key="2">
    <source>
        <dbReference type="PROSITE" id="PS51029"/>
    </source>
</evidence>
<dbReference type="SMART" id="SM00595">
    <property type="entry name" value="MADF"/>
    <property type="match status" value="1"/>
</dbReference>
<reference evidence="5 6" key="1">
    <citation type="submission" date="2025-04" db="UniProtKB">
        <authorList>
            <consortium name="RefSeq"/>
        </authorList>
    </citation>
    <scope>IDENTIFICATION</scope>
    <source>
        <tissue evidence="5 6">Whole insect</tissue>
    </source>
</reference>
<dbReference type="RefSeq" id="XP_028130327.1">
    <property type="nucleotide sequence ID" value="XM_028274526.1"/>
</dbReference>
<name>A0A6P7FA24_DIAVI</name>
<dbReference type="InterPro" id="IPR006578">
    <property type="entry name" value="MADF-dom"/>
</dbReference>
<dbReference type="RefSeq" id="XP_028130326.1">
    <property type="nucleotide sequence ID" value="XM_028274525.1"/>
</dbReference>
<dbReference type="PANTHER" id="PTHR21505:SF8">
    <property type="entry name" value="DPT-YFP REPRESSOR BY OVEREXPRESSION, ISOFORM D-RELATED"/>
    <property type="match status" value="1"/>
</dbReference>
<dbReference type="PANTHER" id="PTHR21505">
    <property type="entry name" value="MADF DOMAIN-CONTAINING PROTEIN-RELATED"/>
    <property type="match status" value="1"/>
</dbReference>
<feature type="region of interest" description="Disordered" evidence="1">
    <location>
        <begin position="106"/>
        <end position="199"/>
    </location>
</feature>
<reference evidence="3" key="2">
    <citation type="submission" date="2025-05" db="UniProtKB">
        <authorList>
            <consortium name="EnsemblMetazoa"/>
        </authorList>
    </citation>
    <scope>IDENTIFICATION</scope>
</reference>
<evidence type="ECO:0000313" key="4">
    <source>
        <dbReference type="Proteomes" id="UP001652700"/>
    </source>
</evidence>
<evidence type="ECO:0000256" key="1">
    <source>
        <dbReference type="SAM" id="MobiDB-lite"/>
    </source>
</evidence>
<feature type="compositionally biased region" description="Polar residues" evidence="1">
    <location>
        <begin position="165"/>
        <end position="181"/>
    </location>
</feature>
<feature type="domain" description="MADF" evidence="2">
    <location>
        <begin position="16"/>
        <end position="107"/>
    </location>
</feature>
<organism evidence="5">
    <name type="scientific">Diabrotica virgifera virgifera</name>
    <name type="common">western corn rootworm</name>
    <dbReference type="NCBI Taxonomy" id="50390"/>
    <lineage>
        <taxon>Eukaryota</taxon>
        <taxon>Metazoa</taxon>
        <taxon>Ecdysozoa</taxon>
        <taxon>Arthropoda</taxon>
        <taxon>Hexapoda</taxon>
        <taxon>Insecta</taxon>
        <taxon>Pterygota</taxon>
        <taxon>Neoptera</taxon>
        <taxon>Endopterygota</taxon>
        <taxon>Coleoptera</taxon>
        <taxon>Polyphaga</taxon>
        <taxon>Cucujiformia</taxon>
        <taxon>Chrysomeloidea</taxon>
        <taxon>Chrysomelidae</taxon>
        <taxon>Galerucinae</taxon>
        <taxon>Diabroticina</taxon>
        <taxon>Diabroticites</taxon>
        <taxon>Diabrotica</taxon>
    </lineage>
</organism>
<dbReference type="EnsemblMetazoa" id="XM_050663432.1">
    <property type="protein sequence ID" value="XP_050519389.1"/>
    <property type="gene ID" value="LOC126893349"/>
</dbReference>
<dbReference type="AlphaFoldDB" id="A0A6P7FA24"/>
<accession>A0A6P7FA24</accession>
<evidence type="ECO:0000313" key="6">
    <source>
        <dbReference type="RefSeq" id="XP_028130326.1"/>
    </source>
</evidence>